<accession>A0A0K8R377</accession>
<reference evidence="1" key="1">
    <citation type="submission" date="2012-12" db="EMBL/GenBank/DDBJ databases">
        <title>Identification and characterization of a phenylalanine ammonia-lyase gene family in Isatis indigotica Fort.</title>
        <authorList>
            <person name="Liu Q."/>
            <person name="Chen J."/>
            <person name="Zhou X."/>
            <person name="Di P."/>
            <person name="Xiao Y."/>
            <person name="Xuan H."/>
            <person name="Zhang L."/>
            <person name="Chen W."/>
        </authorList>
    </citation>
    <scope>NUCLEOTIDE SEQUENCE</scope>
    <source>
        <tissue evidence="1">Salivary gland</tissue>
    </source>
</reference>
<protein>
    <submittedName>
        <fullName evidence="1">Uncharacterized protein</fullName>
    </submittedName>
</protein>
<dbReference type="AlphaFoldDB" id="A0A0K8R377"/>
<name>A0A0K8R377_IXORI</name>
<proteinExistence type="evidence at transcript level"/>
<organism evidence="1">
    <name type="scientific">Ixodes ricinus</name>
    <name type="common">Common tick</name>
    <name type="synonym">Acarus ricinus</name>
    <dbReference type="NCBI Taxonomy" id="34613"/>
    <lineage>
        <taxon>Eukaryota</taxon>
        <taxon>Metazoa</taxon>
        <taxon>Ecdysozoa</taxon>
        <taxon>Arthropoda</taxon>
        <taxon>Chelicerata</taxon>
        <taxon>Arachnida</taxon>
        <taxon>Acari</taxon>
        <taxon>Parasitiformes</taxon>
        <taxon>Ixodida</taxon>
        <taxon>Ixodoidea</taxon>
        <taxon>Ixodidae</taxon>
        <taxon>Ixodinae</taxon>
        <taxon>Ixodes</taxon>
    </lineage>
</organism>
<sequence>MSTRRRNRLPPLSEEHARCSSANTAAKNWARLFEHATRLERRFPGFPTAEEIYSELKVISVTFRDDFFAVCTETSTQPCHLADRFDSWNLFLGKINMKLSEEEPGKKLGNNN</sequence>
<evidence type="ECO:0000313" key="1">
    <source>
        <dbReference type="EMBL" id="JAA65293.1"/>
    </source>
</evidence>
<dbReference type="EMBL" id="GADI01008515">
    <property type="protein sequence ID" value="JAA65293.1"/>
    <property type="molecule type" value="mRNA"/>
</dbReference>